<evidence type="ECO:0000313" key="1">
    <source>
        <dbReference type="EMBL" id="MBB4911434.1"/>
    </source>
</evidence>
<proteinExistence type="predicted"/>
<dbReference type="Proteomes" id="UP000520767">
    <property type="component" value="Unassembled WGS sequence"/>
</dbReference>
<comment type="caution">
    <text evidence="1">The sequence shown here is derived from an EMBL/GenBank/DDBJ whole genome shotgun (WGS) entry which is preliminary data.</text>
</comment>
<sequence length="222" mass="24082">MDSAETALVRARATNEWLRGDVIQALVVATELDREVYRVRGLDENGHPTGRVEKAFDALFSESAGEYVAVRGDHPACAAVGLYQALSTEHTWLVVTSHRLAVLRLRDRAKGTASEDAFNAVKEERSVGGALRGLGKFVSASAAEFAKSVRRPPLHERPGDAVLESPYEAPRAVLARVEKWKQPLVPQFRGGPRWLAVHFADGSWARVKTDESGQAALTGSAG</sequence>
<organism evidence="1 2">
    <name type="scientific">Actinophytocola algeriensis</name>
    <dbReference type="NCBI Taxonomy" id="1768010"/>
    <lineage>
        <taxon>Bacteria</taxon>
        <taxon>Bacillati</taxon>
        <taxon>Actinomycetota</taxon>
        <taxon>Actinomycetes</taxon>
        <taxon>Pseudonocardiales</taxon>
        <taxon>Pseudonocardiaceae</taxon>
    </lineage>
</organism>
<accession>A0A7W7QDT1</accession>
<dbReference type="EMBL" id="JACHJQ010000009">
    <property type="protein sequence ID" value="MBB4911434.1"/>
    <property type="molecule type" value="Genomic_DNA"/>
</dbReference>
<keyword evidence="2" id="KW-1185">Reference proteome</keyword>
<evidence type="ECO:0000313" key="2">
    <source>
        <dbReference type="Proteomes" id="UP000520767"/>
    </source>
</evidence>
<protein>
    <submittedName>
        <fullName evidence="1">Uncharacterized protein</fullName>
    </submittedName>
</protein>
<dbReference type="AlphaFoldDB" id="A0A7W7QDT1"/>
<reference evidence="1 2" key="1">
    <citation type="submission" date="2020-08" db="EMBL/GenBank/DDBJ databases">
        <title>Genomic Encyclopedia of Type Strains, Phase III (KMG-III): the genomes of soil and plant-associated and newly described type strains.</title>
        <authorList>
            <person name="Whitman W."/>
        </authorList>
    </citation>
    <scope>NUCLEOTIDE SEQUENCE [LARGE SCALE GENOMIC DNA]</scope>
    <source>
        <strain evidence="1 2">CECT 8960</strain>
    </source>
</reference>
<gene>
    <name evidence="1" type="ORF">FHR82_007694</name>
</gene>
<dbReference type="RefSeq" id="WP_184815421.1">
    <property type="nucleotide sequence ID" value="NZ_JACHJQ010000009.1"/>
</dbReference>
<name>A0A7W7QDT1_9PSEU</name>